<reference evidence="1 2" key="1">
    <citation type="journal article" date="2016" name="Nat. Commun.">
        <title>Thousands of microbial genomes shed light on interconnected biogeochemical processes in an aquifer system.</title>
        <authorList>
            <person name="Anantharaman K."/>
            <person name="Brown C.T."/>
            <person name="Hug L.A."/>
            <person name="Sharon I."/>
            <person name="Castelle C.J."/>
            <person name="Probst A.J."/>
            <person name="Thomas B.C."/>
            <person name="Singh A."/>
            <person name="Wilkins M.J."/>
            <person name="Karaoz U."/>
            <person name="Brodie E.L."/>
            <person name="Williams K.H."/>
            <person name="Hubbard S.S."/>
            <person name="Banfield J.F."/>
        </authorList>
    </citation>
    <scope>NUCLEOTIDE SEQUENCE [LARGE SCALE GENOMIC DNA]</scope>
</reference>
<gene>
    <name evidence="1" type="ORF">A2310_02520</name>
</gene>
<comment type="caution">
    <text evidence="1">The sequence shown here is derived from an EMBL/GenBank/DDBJ whole genome shotgun (WGS) entry which is preliminary data.</text>
</comment>
<dbReference type="AlphaFoldDB" id="A0A1F4SEA1"/>
<protein>
    <submittedName>
        <fullName evidence="1">Uncharacterized protein</fullName>
    </submittedName>
</protein>
<evidence type="ECO:0000313" key="2">
    <source>
        <dbReference type="Proteomes" id="UP000178417"/>
    </source>
</evidence>
<dbReference type="EMBL" id="MEUB01000068">
    <property type="protein sequence ID" value="OGC18746.1"/>
    <property type="molecule type" value="Genomic_DNA"/>
</dbReference>
<evidence type="ECO:0000313" key="1">
    <source>
        <dbReference type="EMBL" id="OGC18746.1"/>
    </source>
</evidence>
<proteinExistence type="predicted"/>
<sequence>MLNFFKNLFKKNKLNYESEFVVEYNNQGIGVRHPKHDYEYIKWNDVNQIMVITTDQGPMLCDLWIVLSGDNTSCSIPQGATGFDKLFDAFKKFDNFRWKSFFDAMASTNNNKFICWEKS</sequence>
<organism evidence="1 2">
    <name type="scientific">candidate division WOR-1 bacterium RIFOXYB2_FULL_37_13</name>
    <dbReference type="NCBI Taxonomy" id="1802579"/>
    <lineage>
        <taxon>Bacteria</taxon>
        <taxon>Bacillati</taxon>
        <taxon>Saganbacteria</taxon>
    </lineage>
</organism>
<accession>A0A1F4SEA1</accession>
<dbReference type="Proteomes" id="UP000178417">
    <property type="component" value="Unassembled WGS sequence"/>
</dbReference>
<name>A0A1F4SEA1_UNCSA</name>